<evidence type="ECO:0000256" key="3">
    <source>
        <dbReference type="ARBA" id="ARBA00011209"/>
    </source>
</evidence>
<dbReference type="RefSeq" id="WP_184279269.1">
    <property type="nucleotide sequence ID" value="NZ_JACHLJ010000002.1"/>
</dbReference>
<dbReference type="GO" id="GO:0004814">
    <property type="term" value="F:arginine-tRNA ligase activity"/>
    <property type="evidence" value="ECO:0007669"/>
    <property type="project" value="InterPro"/>
</dbReference>
<feature type="region of interest" description="Disordered" evidence="12">
    <location>
        <begin position="412"/>
        <end position="458"/>
    </location>
</feature>
<comment type="similarity">
    <text evidence="2 11">Belongs to the class-II aminoacyl-tRNA synthetase family.</text>
</comment>
<dbReference type="EC" id="6.1.1.14" evidence="11"/>
<dbReference type="PANTHER" id="PTHR30075:SF2">
    <property type="entry name" value="GLYCINE--TRNA LIGASE, CHLOROPLASTIC_MITOCHONDRIAL 2"/>
    <property type="match status" value="1"/>
</dbReference>
<dbReference type="PRINTS" id="PR01045">
    <property type="entry name" value="TRNASYNTHGB"/>
</dbReference>
<reference evidence="14 15" key="1">
    <citation type="submission" date="2020-08" db="EMBL/GenBank/DDBJ databases">
        <title>Functional genomics of gut bacteria from endangered species of beetles.</title>
        <authorList>
            <person name="Carlos-Shanley C."/>
        </authorList>
    </citation>
    <scope>NUCLEOTIDE SEQUENCE [LARGE SCALE GENOMIC DNA]</scope>
    <source>
        <strain evidence="14 15">S00192</strain>
    </source>
</reference>
<dbReference type="Pfam" id="PF05746">
    <property type="entry name" value="DALR_1"/>
    <property type="match status" value="1"/>
</dbReference>
<evidence type="ECO:0000256" key="11">
    <source>
        <dbReference type="HAMAP-Rule" id="MF_00255"/>
    </source>
</evidence>
<dbReference type="InterPro" id="IPR015944">
    <property type="entry name" value="Gly-tRNA-synth_bsu"/>
</dbReference>
<keyword evidence="8 11" id="KW-0648">Protein biosynthesis</keyword>
<evidence type="ECO:0000256" key="2">
    <source>
        <dbReference type="ARBA" id="ARBA00008226"/>
    </source>
</evidence>
<organism evidence="14 15">
    <name type="scientific">Brevundimonas vesicularis</name>
    <name type="common">Pseudomonas vesicularis</name>
    <dbReference type="NCBI Taxonomy" id="41276"/>
    <lineage>
        <taxon>Bacteria</taxon>
        <taxon>Pseudomonadati</taxon>
        <taxon>Pseudomonadota</taxon>
        <taxon>Alphaproteobacteria</taxon>
        <taxon>Caulobacterales</taxon>
        <taxon>Caulobacteraceae</taxon>
        <taxon>Brevundimonas</taxon>
    </lineage>
</organism>
<evidence type="ECO:0000256" key="12">
    <source>
        <dbReference type="SAM" id="MobiDB-lite"/>
    </source>
</evidence>
<feature type="compositionally biased region" description="Low complexity" evidence="12">
    <location>
        <begin position="427"/>
        <end position="442"/>
    </location>
</feature>
<comment type="subcellular location">
    <subcellularLocation>
        <location evidence="1 11">Cytoplasm</location>
    </subcellularLocation>
</comment>
<keyword evidence="9 11" id="KW-0030">Aminoacyl-tRNA synthetase</keyword>
<dbReference type="Pfam" id="PF02092">
    <property type="entry name" value="tRNA_synt_2f"/>
    <property type="match status" value="2"/>
</dbReference>
<keyword evidence="6 11" id="KW-0547">Nucleotide-binding</keyword>
<evidence type="ECO:0000313" key="14">
    <source>
        <dbReference type="EMBL" id="MBB5771788.1"/>
    </source>
</evidence>
<sequence length="804" mass="87013">MPQLLLEIFSEEIPARMQQGAARDLERMVSDRLKAAGLTWDALTTYAGPRRLTLVIDGLPTATPDREEEVKGPRASAPEQALEGFLRKTGLTRDQLTERDGVLFAVLSSKGRATTDLVAETVDQVVRTFPWPKSMRWGSGTLRWVRPIKRILCLFDGRVVPFEIDGIQSDAITEGHRFLGSGELLRVSDFVDYRTQLEKNFVLLDVADRKLRILEQAKAACAARGLALVDDDGLLDEVAGLAEWPTPILGDMDPQFLALPPEVVRLSMKVHQKYFAVRDPSKDGLAPNFLVVANVEATDGGKALAAGNSRVLSARLNDARFFWDEDQKVGFDAWNAKLSGVTFHAKLGTLAERVERIAALAREIAPLVGADADEAETAARLSKADLLSGMVSEFPELQGIMGGYYARISPSPLGGEGGSRSETDEGAVSASSPSTAESASGSPLIRAAPPPTFSPEGRRDRIADAVRDHYKPQGPADTVPTAPVTVAVALADKLDTLVGFFAIDEKPTGSKDPFALRRAALGVIRLVLDNNARVGLSSAIDAAVDAGISTETRIIEKLASLEEGQHSQAHELLEIHGLPHMRAISAANGVTSQVTLWPSVFPFASFNRRAFDFAFRENRIFGRQYDLVDKSEGLLAFFADRLTVLLRDRGQRHDLVAAVFALGDDDLVRIVRRVEALAAFLATDDGANLLAGYKRASNILRAEEKKGPIPTGMVQTGLPNQPEAETTLAFAVGAARTAVEAALETEDFAAAMTALARLRAPVDRFFDDVLVNSDVPAERENRLKLLGQVRDVMGQVADFGQIAG</sequence>
<dbReference type="AlphaFoldDB" id="A0A7W9FUI2"/>
<keyword evidence="4 11" id="KW-0963">Cytoplasm</keyword>
<dbReference type="GO" id="GO:0006426">
    <property type="term" value="P:glycyl-tRNA aminoacylation"/>
    <property type="evidence" value="ECO:0007669"/>
    <property type="project" value="UniProtKB-UniRule"/>
</dbReference>
<dbReference type="NCBIfam" id="TIGR00211">
    <property type="entry name" value="glyS"/>
    <property type="match status" value="1"/>
</dbReference>
<evidence type="ECO:0000256" key="4">
    <source>
        <dbReference type="ARBA" id="ARBA00022490"/>
    </source>
</evidence>
<dbReference type="EMBL" id="JACHLJ010000002">
    <property type="protein sequence ID" value="MBB5771788.1"/>
    <property type="molecule type" value="Genomic_DNA"/>
</dbReference>
<dbReference type="GO" id="GO:0005829">
    <property type="term" value="C:cytosol"/>
    <property type="evidence" value="ECO:0007669"/>
    <property type="project" value="TreeGrafter"/>
</dbReference>
<accession>A0A7W9FUI2</accession>
<dbReference type="GO" id="GO:0005524">
    <property type="term" value="F:ATP binding"/>
    <property type="evidence" value="ECO:0007669"/>
    <property type="project" value="UniProtKB-UniRule"/>
</dbReference>
<gene>
    <name evidence="11" type="primary">glyS</name>
    <name evidence="14" type="ORF">HNP47_001792</name>
</gene>
<dbReference type="InterPro" id="IPR006194">
    <property type="entry name" value="Gly-tRNA-synth_heterodimer"/>
</dbReference>
<comment type="catalytic activity">
    <reaction evidence="10 11">
        <text>tRNA(Gly) + glycine + ATP = glycyl-tRNA(Gly) + AMP + diphosphate</text>
        <dbReference type="Rhea" id="RHEA:16013"/>
        <dbReference type="Rhea" id="RHEA-COMP:9664"/>
        <dbReference type="Rhea" id="RHEA-COMP:9683"/>
        <dbReference type="ChEBI" id="CHEBI:30616"/>
        <dbReference type="ChEBI" id="CHEBI:33019"/>
        <dbReference type="ChEBI" id="CHEBI:57305"/>
        <dbReference type="ChEBI" id="CHEBI:78442"/>
        <dbReference type="ChEBI" id="CHEBI:78522"/>
        <dbReference type="ChEBI" id="CHEBI:456215"/>
        <dbReference type="EC" id="6.1.1.14"/>
    </reaction>
</comment>
<dbReference type="PANTHER" id="PTHR30075">
    <property type="entry name" value="GLYCYL-TRNA SYNTHETASE"/>
    <property type="match status" value="1"/>
</dbReference>
<evidence type="ECO:0000256" key="8">
    <source>
        <dbReference type="ARBA" id="ARBA00022917"/>
    </source>
</evidence>
<evidence type="ECO:0000259" key="13">
    <source>
        <dbReference type="Pfam" id="PF05746"/>
    </source>
</evidence>
<protein>
    <recommendedName>
        <fullName evidence="11">Glycine--tRNA ligase beta subunit</fullName>
        <ecNumber evidence="11">6.1.1.14</ecNumber>
    </recommendedName>
    <alternativeName>
        <fullName evidence="11">Glycyl-tRNA synthetase beta subunit</fullName>
        <shortName evidence="11">GlyRS</shortName>
    </alternativeName>
</protein>
<evidence type="ECO:0000256" key="5">
    <source>
        <dbReference type="ARBA" id="ARBA00022598"/>
    </source>
</evidence>
<keyword evidence="5 11" id="KW-0436">Ligase</keyword>
<evidence type="ECO:0000313" key="15">
    <source>
        <dbReference type="Proteomes" id="UP000556201"/>
    </source>
</evidence>
<evidence type="ECO:0000256" key="10">
    <source>
        <dbReference type="ARBA" id="ARBA00047937"/>
    </source>
</evidence>
<evidence type="ECO:0000256" key="1">
    <source>
        <dbReference type="ARBA" id="ARBA00004496"/>
    </source>
</evidence>
<dbReference type="GO" id="GO:0006420">
    <property type="term" value="P:arginyl-tRNA aminoacylation"/>
    <property type="evidence" value="ECO:0007669"/>
    <property type="project" value="InterPro"/>
</dbReference>
<dbReference type="SUPFAM" id="SSF109604">
    <property type="entry name" value="HD-domain/PDEase-like"/>
    <property type="match status" value="1"/>
</dbReference>
<proteinExistence type="inferred from homology"/>
<dbReference type="PROSITE" id="PS50861">
    <property type="entry name" value="AA_TRNA_LIGASE_II_GLYAB"/>
    <property type="match status" value="2"/>
</dbReference>
<dbReference type="InterPro" id="IPR008909">
    <property type="entry name" value="DALR_anticod-bd"/>
</dbReference>
<comment type="subunit">
    <text evidence="3 11">Tetramer of two alpha and two beta subunits.</text>
</comment>
<dbReference type="Proteomes" id="UP000556201">
    <property type="component" value="Unassembled WGS sequence"/>
</dbReference>
<evidence type="ECO:0000256" key="6">
    <source>
        <dbReference type="ARBA" id="ARBA00022741"/>
    </source>
</evidence>
<evidence type="ECO:0000256" key="7">
    <source>
        <dbReference type="ARBA" id="ARBA00022840"/>
    </source>
</evidence>
<comment type="caution">
    <text evidence="14">The sequence shown here is derived from an EMBL/GenBank/DDBJ whole genome shotgun (WGS) entry which is preliminary data.</text>
</comment>
<keyword evidence="7 11" id="KW-0067">ATP-binding</keyword>
<feature type="domain" description="DALR anticodon binding" evidence="13">
    <location>
        <begin position="691"/>
        <end position="795"/>
    </location>
</feature>
<name>A0A7W9FUI2_BREVE</name>
<dbReference type="HAMAP" id="MF_00255">
    <property type="entry name" value="Gly_tRNA_synth_beta"/>
    <property type="match status" value="1"/>
</dbReference>
<dbReference type="GO" id="GO:0004820">
    <property type="term" value="F:glycine-tRNA ligase activity"/>
    <property type="evidence" value="ECO:0007669"/>
    <property type="project" value="UniProtKB-UniRule"/>
</dbReference>
<evidence type="ECO:0000256" key="9">
    <source>
        <dbReference type="ARBA" id="ARBA00023146"/>
    </source>
</evidence>